<dbReference type="Pfam" id="PF13411">
    <property type="entry name" value="MerR_1"/>
    <property type="match status" value="1"/>
</dbReference>
<dbReference type="PRINTS" id="PR00040">
    <property type="entry name" value="HTHMERR"/>
</dbReference>
<dbReference type="PANTHER" id="PTHR30204">
    <property type="entry name" value="REDOX-CYCLING DRUG-SENSING TRANSCRIPTIONAL ACTIVATOR SOXR"/>
    <property type="match status" value="1"/>
</dbReference>
<keyword evidence="2" id="KW-0805">Transcription regulation</keyword>
<dbReference type="AlphaFoldDB" id="A0A1H0KVM1"/>
<feature type="compositionally biased region" description="Polar residues" evidence="5">
    <location>
        <begin position="98"/>
        <end position="113"/>
    </location>
</feature>
<keyword evidence="3" id="KW-0238">DNA-binding</keyword>
<keyword evidence="1" id="KW-0678">Repressor</keyword>
<feature type="region of interest" description="Disordered" evidence="5">
    <location>
        <begin position="98"/>
        <end position="123"/>
    </location>
</feature>
<protein>
    <submittedName>
        <fullName evidence="7">MerR HTH family regulatory protein</fullName>
    </submittedName>
</protein>
<dbReference type="Gene3D" id="1.10.1660.10">
    <property type="match status" value="1"/>
</dbReference>
<dbReference type="PANTHER" id="PTHR30204:SF69">
    <property type="entry name" value="MERR-FAMILY TRANSCRIPTIONAL REGULATOR"/>
    <property type="match status" value="1"/>
</dbReference>
<keyword evidence="4" id="KW-0804">Transcription</keyword>
<evidence type="ECO:0000313" key="7">
    <source>
        <dbReference type="EMBL" id="SDO59770.1"/>
    </source>
</evidence>
<evidence type="ECO:0000259" key="6">
    <source>
        <dbReference type="PROSITE" id="PS50937"/>
    </source>
</evidence>
<evidence type="ECO:0000256" key="5">
    <source>
        <dbReference type="SAM" id="MobiDB-lite"/>
    </source>
</evidence>
<dbReference type="GO" id="GO:0003677">
    <property type="term" value="F:DNA binding"/>
    <property type="evidence" value="ECO:0007669"/>
    <property type="project" value="UniProtKB-KW"/>
</dbReference>
<evidence type="ECO:0000313" key="8">
    <source>
        <dbReference type="Proteomes" id="UP000199691"/>
    </source>
</evidence>
<evidence type="ECO:0000256" key="2">
    <source>
        <dbReference type="ARBA" id="ARBA00023015"/>
    </source>
</evidence>
<dbReference type="InterPro" id="IPR009061">
    <property type="entry name" value="DNA-bd_dom_put_sf"/>
</dbReference>
<dbReference type="STRING" id="641025.SAMN05421507_10377"/>
<dbReference type="EMBL" id="FNIX01000003">
    <property type="protein sequence ID" value="SDO59770.1"/>
    <property type="molecule type" value="Genomic_DNA"/>
</dbReference>
<proteinExistence type="predicted"/>
<organism evidence="7 8">
    <name type="scientific">Lentzea jiangxiensis</name>
    <dbReference type="NCBI Taxonomy" id="641025"/>
    <lineage>
        <taxon>Bacteria</taxon>
        <taxon>Bacillati</taxon>
        <taxon>Actinomycetota</taxon>
        <taxon>Actinomycetes</taxon>
        <taxon>Pseudonocardiales</taxon>
        <taxon>Pseudonocardiaceae</taxon>
        <taxon>Lentzea</taxon>
    </lineage>
</organism>
<dbReference type="SMART" id="SM00422">
    <property type="entry name" value="HTH_MERR"/>
    <property type="match status" value="1"/>
</dbReference>
<dbReference type="SUPFAM" id="SSF46955">
    <property type="entry name" value="Putative DNA-binding domain"/>
    <property type="match status" value="1"/>
</dbReference>
<keyword evidence="8" id="KW-1185">Reference proteome</keyword>
<evidence type="ECO:0000256" key="3">
    <source>
        <dbReference type="ARBA" id="ARBA00023125"/>
    </source>
</evidence>
<evidence type="ECO:0000256" key="1">
    <source>
        <dbReference type="ARBA" id="ARBA00022491"/>
    </source>
</evidence>
<dbReference type="GO" id="GO:0003700">
    <property type="term" value="F:DNA-binding transcription factor activity"/>
    <property type="evidence" value="ECO:0007669"/>
    <property type="project" value="InterPro"/>
</dbReference>
<dbReference type="PROSITE" id="PS50937">
    <property type="entry name" value="HTH_MERR_2"/>
    <property type="match status" value="1"/>
</dbReference>
<evidence type="ECO:0000256" key="4">
    <source>
        <dbReference type="ARBA" id="ARBA00023163"/>
    </source>
</evidence>
<dbReference type="RefSeq" id="WP_245733350.1">
    <property type="nucleotide sequence ID" value="NZ_FNIX01000003.1"/>
</dbReference>
<sequence length="228" mass="23519">MVPDGAMGVTGDGLRIAGLSRLAQVSIPTIKFYLRSGLLHPGRRTGPNQMRYDESHVRRLRVVRALVDRGGLPVAAVAELVGGSVDVRVPDVLTAISRTSAPDSTAPDSTAPDSTAPGPVGEVRAKWRDRVDEVLAKDGRKVAGDNAAAAELAGVLASLELAGHAPDDALLEAYLRAGAAVAAAEADQARGAGATRECAERLLVSIVLGTVALTAARRLGHDLADENG</sequence>
<reference evidence="8" key="1">
    <citation type="submission" date="2016-10" db="EMBL/GenBank/DDBJ databases">
        <authorList>
            <person name="Varghese N."/>
            <person name="Submissions S."/>
        </authorList>
    </citation>
    <scope>NUCLEOTIDE SEQUENCE [LARGE SCALE GENOMIC DNA]</scope>
    <source>
        <strain evidence="8">CGMCC 4.6609</strain>
    </source>
</reference>
<feature type="domain" description="HTH merR-type" evidence="6">
    <location>
        <begin position="13"/>
        <end position="83"/>
    </location>
</feature>
<dbReference type="InterPro" id="IPR000551">
    <property type="entry name" value="MerR-type_HTH_dom"/>
</dbReference>
<dbReference type="Proteomes" id="UP000199691">
    <property type="component" value="Unassembled WGS sequence"/>
</dbReference>
<gene>
    <name evidence="7" type="ORF">SAMN05421507_10377</name>
</gene>
<dbReference type="InterPro" id="IPR047057">
    <property type="entry name" value="MerR_fam"/>
</dbReference>
<name>A0A1H0KVM1_9PSEU</name>
<accession>A0A1H0KVM1</accession>